<protein>
    <submittedName>
        <fullName evidence="2">Uncharacterized protein</fullName>
    </submittedName>
</protein>
<evidence type="ECO:0000313" key="3">
    <source>
        <dbReference type="Proteomes" id="UP000003959"/>
    </source>
</evidence>
<organism evidence="2 3">
    <name type="scientific">Moorena producens 3L</name>
    <dbReference type="NCBI Taxonomy" id="489825"/>
    <lineage>
        <taxon>Bacteria</taxon>
        <taxon>Bacillati</taxon>
        <taxon>Cyanobacteriota</taxon>
        <taxon>Cyanophyceae</taxon>
        <taxon>Coleofasciculales</taxon>
        <taxon>Coleofasciculaceae</taxon>
        <taxon>Moorena</taxon>
    </lineage>
</organism>
<accession>F4XLD1</accession>
<proteinExistence type="predicted"/>
<evidence type="ECO:0000313" key="2">
    <source>
        <dbReference type="EMBL" id="EGJ34655.1"/>
    </source>
</evidence>
<dbReference type="Proteomes" id="UP000003959">
    <property type="component" value="Unassembled WGS sequence"/>
</dbReference>
<feature type="region of interest" description="Disordered" evidence="1">
    <location>
        <begin position="1"/>
        <end position="21"/>
    </location>
</feature>
<dbReference type="AlphaFoldDB" id="F4XLD1"/>
<evidence type="ECO:0000256" key="1">
    <source>
        <dbReference type="SAM" id="MobiDB-lite"/>
    </source>
</evidence>
<reference evidence="3" key="1">
    <citation type="journal article" date="2011" name="Proc. Natl. Acad. Sci. U.S.A.">
        <title>Genomic insights into the physiology and ecology of the marine filamentous cyanobacterium Lyngbya majuscula.</title>
        <authorList>
            <person name="Jones A.C."/>
            <person name="Monroe E.A."/>
            <person name="Podell S."/>
            <person name="Hess W.R."/>
            <person name="Klages S."/>
            <person name="Esquenazi E."/>
            <person name="Niessen S."/>
            <person name="Hoover H."/>
            <person name="Rothmann M."/>
            <person name="Lasken R.S."/>
            <person name="Yates J.R.III."/>
            <person name="Reinhardt R."/>
            <person name="Kube M."/>
            <person name="Burkart M.D."/>
            <person name="Allen E.E."/>
            <person name="Dorrestein P.C."/>
            <person name="Gerwick W.H."/>
            <person name="Gerwick L."/>
        </authorList>
    </citation>
    <scope>NUCLEOTIDE SEQUENCE [LARGE SCALE GENOMIC DNA]</scope>
    <source>
        <strain evidence="3">3L</strain>
    </source>
</reference>
<dbReference type="EMBL" id="GL890829">
    <property type="protein sequence ID" value="EGJ34655.1"/>
    <property type="molecule type" value="Genomic_DNA"/>
</dbReference>
<gene>
    <name evidence="2" type="ORF">LYNGBM3L_14130</name>
</gene>
<dbReference type="HOGENOM" id="CLU_2717951_0_0_3"/>
<keyword evidence="3" id="KW-1185">Reference proteome</keyword>
<name>F4XLD1_9CYAN</name>
<sequence>MKGTMAKKPVIPDGNPDEIQDVHPEKKTNIERLDVQFLKEHNYYRSDYSHRGHGDNDSNYSFLKCADLWGSR</sequence>